<keyword evidence="3" id="KW-0804">Transcription</keyword>
<dbReference type="PANTHER" id="PTHR43132">
    <property type="entry name" value="ARSENICAL RESISTANCE OPERON REPRESSOR ARSR-RELATED"/>
    <property type="match status" value="1"/>
</dbReference>
<evidence type="ECO:0000256" key="3">
    <source>
        <dbReference type="ARBA" id="ARBA00023163"/>
    </source>
</evidence>
<name>A0A937CJ88_9HYPH</name>
<evidence type="ECO:0000313" key="6">
    <source>
        <dbReference type="Proteomes" id="UP000633219"/>
    </source>
</evidence>
<dbReference type="InterPro" id="IPR036390">
    <property type="entry name" value="WH_DNA-bd_sf"/>
</dbReference>
<keyword evidence="1" id="KW-0805">Transcription regulation</keyword>
<comment type="caution">
    <text evidence="5">The sequence shown here is derived from an EMBL/GenBank/DDBJ whole genome shotgun (WGS) entry which is preliminary data.</text>
</comment>
<dbReference type="NCBIfam" id="NF033788">
    <property type="entry name" value="HTH_metalloreg"/>
    <property type="match status" value="1"/>
</dbReference>
<reference evidence="5" key="1">
    <citation type="submission" date="2021-01" db="EMBL/GenBank/DDBJ databases">
        <title>Rhizobium sp. strain KVB221 16S ribosomal RNA gene Genome sequencing and assembly.</title>
        <authorList>
            <person name="Kang M."/>
        </authorList>
    </citation>
    <scope>NUCLEOTIDE SEQUENCE</scope>
    <source>
        <strain evidence="5">KVB221</strain>
    </source>
</reference>
<dbReference type="InterPro" id="IPR001845">
    <property type="entry name" value="HTH_ArsR_DNA-bd_dom"/>
</dbReference>
<dbReference type="EMBL" id="JAEQNC010000001">
    <property type="protein sequence ID" value="MBL0370850.1"/>
    <property type="molecule type" value="Genomic_DNA"/>
</dbReference>
<keyword evidence="2" id="KW-0238">DNA-binding</keyword>
<sequence>MVNGSIQEMMGKVEMSPEIMEARAKEVTAILKTLAHPARLMLVCTLVQGEYSVSELEEKLGIHQPTLSQQLTVLREAGIVETRREGKQIFYWLTAEKTTRLIAALYTIFCADGETA</sequence>
<dbReference type="InterPro" id="IPR051011">
    <property type="entry name" value="Metal_resp_trans_reg"/>
</dbReference>
<dbReference type="CDD" id="cd00090">
    <property type="entry name" value="HTH_ARSR"/>
    <property type="match status" value="1"/>
</dbReference>
<dbReference type="InterPro" id="IPR036388">
    <property type="entry name" value="WH-like_DNA-bd_sf"/>
</dbReference>
<dbReference type="Proteomes" id="UP000633219">
    <property type="component" value="Unassembled WGS sequence"/>
</dbReference>
<evidence type="ECO:0000313" key="5">
    <source>
        <dbReference type="EMBL" id="MBL0370850.1"/>
    </source>
</evidence>
<evidence type="ECO:0000256" key="1">
    <source>
        <dbReference type="ARBA" id="ARBA00023015"/>
    </source>
</evidence>
<proteinExistence type="predicted"/>
<dbReference type="Pfam" id="PF01022">
    <property type="entry name" value="HTH_5"/>
    <property type="match status" value="1"/>
</dbReference>
<dbReference type="InterPro" id="IPR011991">
    <property type="entry name" value="ArsR-like_HTH"/>
</dbReference>
<dbReference type="PRINTS" id="PR00778">
    <property type="entry name" value="HTHARSR"/>
</dbReference>
<dbReference type="PANTHER" id="PTHR43132:SF2">
    <property type="entry name" value="ARSENICAL RESISTANCE OPERON REPRESSOR ARSR-RELATED"/>
    <property type="match status" value="1"/>
</dbReference>
<keyword evidence="6" id="KW-1185">Reference proteome</keyword>
<dbReference type="SMART" id="SM00418">
    <property type="entry name" value="HTH_ARSR"/>
    <property type="match status" value="1"/>
</dbReference>
<protein>
    <submittedName>
        <fullName evidence="5">Helix-turn-helix transcriptional regulator</fullName>
    </submittedName>
</protein>
<dbReference type="NCBIfam" id="NF040642">
    <property type="entry name" value="sulf_sens_BigR"/>
    <property type="match status" value="1"/>
</dbReference>
<dbReference type="Gene3D" id="1.10.10.10">
    <property type="entry name" value="Winged helix-like DNA-binding domain superfamily/Winged helix DNA-binding domain"/>
    <property type="match status" value="1"/>
</dbReference>
<dbReference type="SUPFAM" id="SSF46785">
    <property type="entry name" value="Winged helix' DNA-binding domain"/>
    <property type="match status" value="1"/>
</dbReference>
<dbReference type="RefSeq" id="WP_201652438.1">
    <property type="nucleotide sequence ID" value="NZ_JAEQNC010000001.1"/>
</dbReference>
<evidence type="ECO:0000259" key="4">
    <source>
        <dbReference type="PROSITE" id="PS50987"/>
    </source>
</evidence>
<dbReference type="PROSITE" id="PS50987">
    <property type="entry name" value="HTH_ARSR_2"/>
    <property type="match status" value="1"/>
</dbReference>
<evidence type="ECO:0000256" key="2">
    <source>
        <dbReference type="ARBA" id="ARBA00023125"/>
    </source>
</evidence>
<gene>
    <name evidence="5" type="ORF">JJB09_02300</name>
</gene>
<dbReference type="AlphaFoldDB" id="A0A937CJ88"/>
<dbReference type="GO" id="GO:0003677">
    <property type="term" value="F:DNA binding"/>
    <property type="evidence" value="ECO:0007669"/>
    <property type="project" value="UniProtKB-KW"/>
</dbReference>
<accession>A0A937CJ88</accession>
<organism evidence="5 6">
    <name type="scientific">Rhizobium setariae</name>
    <dbReference type="NCBI Taxonomy" id="2801340"/>
    <lineage>
        <taxon>Bacteria</taxon>
        <taxon>Pseudomonadati</taxon>
        <taxon>Pseudomonadota</taxon>
        <taxon>Alphaproteobacteria</taxon>
        <taxon>Hyphomicrobiales</taxon>
        <taxon>Rhizobiaceae</taxon>
        <taxon>Rhizobium/Agrobacterium group</taxon>
        <taxon>Rhizobium</taxon>
    </lineage>
</organism>
<feature type="domain" description="HTH arsR-type" evidence="4">
    <location>
        <begin position="19"/>
        <end position="113"/>
    </location>
</feature>
<dbReference type="GO" id="GO:0003700">
    <property type="term" value="F:DNA-binding transcription factor activity"/>
    <property type="evidence" value="ECO:0007669"/>
    <property type="project" value="InterPro"/>
</dbReference>